<dbReference type="Proteomes" id="UP000281553">
    <property type="component" value="Unassembled WGS sequence"/>
</dbReference>
<name>A0A3P7RH94_DIBLA</name>
<feature type="region of interest" description="Disordered" evidence="1">
    <location>
        <begin position="1"/>
        <end position="77"/>
    </location>
</feature>
<accession>A0A3P7RH94</accession>
<gene>
    <name evidence="2" type="ORF">DILT_LOCUS18857</name>
</gene>
<sequence>MDEEGEEEDDEEEVNGKVQAELAKPSDKPSSVSVVVASNGDTQESGPLPPRPPQQSRSKVSSKNSAGISYMPLPPPR</sequence>
<evidence type="ECO:0000256" key="1">
    <source>
        <dbReference type="SAM" id="MobiDB-lite"/>
    </source>
</evidence>
<keyword evidence="3" id="KW-1185">Reference proteome</keyword>
<evidence type="ECO:0000313" key="2">
    <source>
        <dbReference type="EMBL" id="VDN42556.1"/>
    </source>
</evidence>
<feature type="compositionally biased region" description="Low complexity" evidence="1">
    <location>
        <begin position="54"/>
        <end position="63"/>
    </location>
</feature>
<reference evidence="2 3" key="1">
    <citation type="submission" date="2018-11" db="EMBL/GenBank/DDBJ databases">
        <authorList>
            <consortium name="Pathogen Informatics"/>
        </authorList>
    </citation>
    <scope>NUCLEOTIDE SEQUENCE [LARGE SCALE GENOMIC DNA]</scope>
</reference>
<evidence type="ECO:0000313" key="3">
    <source>
        <dbReference type="Proteomes" id="UP000281553"/>
    </source>
</evidence>
<protein>
    <submittedName>
        <fullName evidence="2">Uncharacterized protein</fullName>
    </submittedName>
</protein>
<dbReference type="AlphaFoldDB" id="A0A3P7RH94"/>
<feature type="compositionally biased region" description="Acidic residues" evidence="1">
    <location>
        <begin position="1"/>
        <end position="13"/>
    </location>
</feature>
<organism evidence="2 3">
    <name type="scientific">Dibothriocephalus latus</name>
    <name type="common">Fish tapeworm</name>
    <name type="synonym">Diphyllobothrium latum</name>
    <dbReference type="NCBI Taxonomy" id="60516"/>
    <lineage>
        <taxon>Eukaryota</taxon>
        <taxon>Metazoa</taxon>
        <taxon>Spiralia</taxon>
        <taxon>Lophotrochozoa</taxon>
        <taxon>Platyhelminthes</taxon>
        <taxon>Cestoda</taxon>
        <taxon>Eucestoda</taxon>
        <taxon>Diphyllobothriidea</taxon>
        <taxon>Diphyllobothriidae</taxon>
        <taxon>Dibothriocephalus</taxon>
    </lineage>
</organism>
<proteinExistence type="predicted"/>
<dbReference type="EMBL" id="UYRU01104985">
    <property type="protein sequence ID" value="VDN42556.1"/>
    <property type="molecule type" value="Genomic_DNA"/>
</dbReference>